<dbReference type="AlphaFoldDB" id="A0A417YCD7"/>
<sequence length="64" mass="7082">MIGNDGKRMNKNHGVKGSLRQGACGTTRRATLTRDSVEVDGKEKVSDRGYVSKAFSERLMMHNV</sequence>
<evidence type="ECO:0000313" key="2">
    <source>
        <dbReference type="EMBL" id="RHW30285.1"/>
    </source>
</evidence>
<dbReference type="Proteomes" id="UP000284416">
    <property type="component" value="Unassembled WGS sequence"/>
</dbReference>
<feature type="region of interest" description="Disordered" evidence="1">
    <location>
        <begin position="1"/>
        <end position="28"/>
    </location>
</feature>
<evidence type="ECO:0000256" key="1">
    <source>
        <dbReference type="SAM" id="MobiDB-lite"/>
    </source>
</evidence>
<keyword evidence="3" id="KW-1185">Reference proteome</keyword>
<protein>
    <submittedName>
        <fullName evidence="2">Uncharacterized protein</fullName>
    </submittedName>
</protein>
<dbReference type="EMBL" id="QWEG01000049">
    <property type="protein sequence ID" value="RHW30285.1"/>
    <property type="molecule type" value="Genomic_DNA"/>
</dbReference>
<organism evidence="2 3">
    <name type="scientific">Neobacillus notoginsengisoli</name>
    <dbReference type="NCBI Taxonomy" id="1578198"/>
    <lineage>
        <taxon>Bacteria</taxon>
        <taxon>Bacillati</taxon>
        <taxon>Bacillota</taxon>
        <taxon>Bacilli</taxon>
        <taxon>Bacillales</taxon>
        <taxon>Bacillaceae</taxon>
        <taxon>Neobacillus</taxon>
    </lineage>
</organism>
<evidence type="ECO:0000313" key="3">
    <source>
        <dbReference type="Proteomes" id="UP000284416"/>
    </source>
</evidence>
<accession>A0A417YCD7</accession>
<comment type="caution">
    <text evidence="2">The sequence shown here is derived from an EMBL/GenBank/DDBJ whole genome shotgun (WGS) entry which is preliminary data.</text>
</comment>
<proteinExistence type="predicted"/>
<name>A0A417YCD7_9BACI</name>
<gene>
    <name evidence="2" type="ORF">D1B31_23805</name>
</gene>
<reference evidence="2 3" key="1">
    <citation type="journal article" date="2017" name="Int. J. Syst. Evol. Microbiol.">
        <title>Bacillus notoginsengisoli sp. nov., a novel bacterium isolated from the rhizosphere of Panax notoginseng.</title>
        <authorList>
            <person name="Zhang M.Y."/>
            <person name="Cheng J."/>
            <person name="Cai Y."/>
            <person name="Zhang T.Y."/>
            <person name="Wu Y.Y."/>
            <person name="Manikprabhu D."/>
            <person name="Li W.J."/>
            <person name="Zhang Y.X."/>
        </authorList>
    </citation>
    <scope>NUCLEOTIDE SEQUENCE [LARGE SCALE GENOMIC DNA]</scope>
    <source>
        <strain evidence="2 3">JCM 30743</strain>
    </source>
</reference>